<dbReference type="Proteomes" id="UP000198935">
    <property type="component" value="Unassembled WGS sequence"/>
</dbReference>
<dbReference type="InterPro" id="IPR009057">
    <property type="entry name" value="Homeodomain-like_sf"/>
</dbReference>
<evidence type="ECO:0000259" key="8">
    <source>
        <dbReference type="PROSITE" id="PS01124"/>
    </source>
</evidence>
<keyword evidence="6" id="KW-0326">Glycosidase</keyword>
<dbReference type="Pfam" id="PF01229">
    <property type="entry name" value="Glyco_hydro_39"/>
    <property type="match status" value="1"/>
</dbReference>
<dbReference type="PANTHER" id="PTHR43280:SF2">
    <property type="entry name" value="HTH-TYPE TRANSCRIPTIONAL REGULATOR EXSA"/>
    <property type="match status" value="1"/>
</dbReference>
<dbReference type="InterPro" id="IPR014710">
    <property type="entry name" value="RmlC-like_jellyroll"/>
</dbReference>
<proteinExistence type="inferred from homology"/>
<evidence type="ECO:0000256" key="2">
    <source>
        <dbReference type="ARBA" id="ARBA00022801"/>
    </source>
</evidence>
<dbReference type="PROSITE" id="PS00041">
    <property type="entry name" value="HTH_ARAC_FAMILY_1"/>
    <property type="match status" value="1"/>
</dbReference>
<dbReference type="InterPro" id="IPR003313">
    <property type="entry name" value="AraC-bd"/>
</dbReference>
<dbReference type="InterPro" id="IPR018062">
    <property type="entry name" value="HTH_AraC-typ_CS"/>
</dbReference>
<reference evidence="10" key="1">
    <citation type="submission" date="2016-10" db="EMBL/GenBank/DDBJ databases">
        <authorList>
            <person name="Varghese N."/>
            <person name="Submissions S."/>
        </authorList>
    </citation>
    <scope>NUCLEOTIDE SEQUENCE [LARGE SCALE GENOMIC DNA]</scope>
    <source>
        <strain evidence="10">SP</strain>
    </source>
</reference>
<dbReference type="STRING" id="1503961.SAMN05421736_12282"/>
<dbReference type="SUPFAM" id="SSF46689">
    <property type="entry name" value="Homeodomain-like"/>
    <property type="match status" value="2"/>
</dbReference>
<dbReference type="EMBL" id="FNPI01000022">
    <property type="protein sequence ID" value="SDZ62816.1"/>
    <property type="molecule type" value="Genomic_DNA"/>
</dbReference>
<protein>
    <submittedName>
        <fullName evidence="9">Xylan 1,4-beta-xylosidase</fullName>
    </submittedName>
</protein>
<evidence type="ECO:0000313" key="9">
    <source>
        <dbReference type="EMBL" id="SDZ62816.1"/>
    </source>
</evidence>
<dbReference type="Pfam" id="PF02311">
    <property type="entry name" value="AraC_binding"/>
    <property type="match status" value="1"/>
</dbReference>
<dbReference type="Pfam" id="PF12833">
    <property type="entry name" value="HTH_18"/>
    <property type="match status" value="1"/>
</dbReference>
<dbReference type="SUPFAM" id="SSF51445">
    <property type="entry name" value="(Trans)glycosidases"/>
    <property type="match status" value="1"/>
</dbReference>
<evidence type="ECO:0000313" key="10">
    <source>
        <dbReference type="Proteomes" id="UP000198935"/>
    </source>
</evidence>
<feature type="domain" description="HTH araC/xylS-type" evidence="8">
    <location>
        <begin position="172"/>
        <end position="270"/>
    </location>
</feature>
<keyword evidence="5" id="KW-0804">Transcription</keyword>
<dbReference type="GO" id="GO:0003700">
    <property type="term" value="F:DNA-binding transcription factor activity"/>
    <property type="evidence" value="ECO:0007669"/>
    <property type="project" value="InterPro"/>
</dbReference>
<keyword evidence="2" id="KW-0378">Hydrolase</keyword>
<dbReference type="Gene3D" id="2.60.120.10">
    <property type="entry name" value="Jelly Rolls"/>
    <property type="match status" value="1"/>
</dbReference>
<dbReference type="InterPro" id="IPR049166">
    <property type="entry name" value="GH39_cat"/>
</dbReference>
<gene>
    <name evidence="9" type="ORF">SAMN05421736_12282</name>
</gene>
<dbReference type="GO" id="GO:0043565">
    <property type="term" value="F:sequence-specific DNA binding"/>
    <property type="evidence" value="ECO:0007669"/>
    <property type="project" value="InterPro"/>
</dbReference>
<dbReference type="GO" id="GO:0005975">
    <property type="term" value="P:carbohydrate metabolic process"/>
    <property type="evidence" value="ECO:0007669"/>
    <property type="project" value="InterPro"/>
</dbReference>
<organism evidence="9 10">
    <name type="scientific">Evansella caseinilytica</name>
    <dbReference type="NCBI Taxonomy" id="1503961"/>
    <lineage>
        <taxon>Bacteria</taxon>
        <taxon>Bacillati</taxon>
        <taxon>Bacillota</taxon>
        <taxon>Bacilli</taxon>
        <taxon>Bacillales</taxon>
        <taxon>Bacillaceae</taxon>
        <taxon>Evansella</taxon>
    </lineage>
</organism>
<dbReference type="SUPFAM" id="SSF51011">
    <property type="entry name" value="Glycosyl hydrolase domain"/>
    <property type="match status" value="1"/>
</dbReference>
<dbReference type="PANTHER" id="PTHR43280">
    <property type="entry name" value="ARAC-FAMILY TRANSCRIPTIONAL REGULATOR"/>
    <property type="match status" value="1"/>
</dbReference>
<dbReference type="InterPro" id="IPR017853">
    <property type="entry name" value="GH"/>
</dbReference>
<dbReference type="InterPro" id="IPR018060">
    <property type="entry name" value="HTH_AraC"/>
</dbReference>
<dbReference type="Gene3D" id="3.20.20.80">
    <property type="entry name" value="Glycosidases"/>
    <property type="match status" value="1"/>
</dbReference>
<feature type="active site" description="Proton donor" evidence="7">
    <location>
        <position position="487"/>
    </location>
</feature>
<dbReference type="GO" id="GO:0004553">
    <property type="term" value="F:hydrolase activity, hydrolyzing O-glycosyl compounds"/>
    <property type="evidence" value="ECO:0007669"/>
    <property type="project" value="InterPro"/>
</dbReference>
<evidence type="ECO:0000256" key="1">
    <source>
        <dbReference type="ARBA" id="ARBA00008875"/>
    </source>
</evidence>
<evidence type="ECO:0000256" key="4">
    <source>
        <dbReference type="ARBA" id="ARBA00023125"/>
    </source>
</evidence>
<sequence>MEYRHEIINFNNKLPIKFFMHRIGDVNRHWHQSLELVVNIKGKLTIVVEEEKYHLSDGDMLLINSNEIHELHADDAIIIALQMKLELLKDINIDTKNLYFDCNSVTADNPDTFKQIKRVIAEILKYNMNHNELIDYKNASLIYELIYELCANFKIEKKETNKYSEEKLDRLSRVLDYIHSKYDENISLQSLAEKEFLSIPYLSKFFKRGMGISFSDYVKQIRLHYSVLDLLDDTLTIDEIAHKNGFPNTRSFVTAFKEKFEELPSVWRKQNIGKSLGSIEATKEKSVNYFQMEPHAYYEDVAQFIEEHLKDAPPPNHKISDVETSELADAPISVDLTKEEMQLQHTFKTFTGVSRAKEVLMAPVQEALTLAQKEIGYRYIKMHSLLDDDMMVYSEARDGTPIYNFHLIDQVIDFLLSIQLKPLIQFSFMPRLLASNLDKTVFYNQINTSPPKDIKKWSGLIRSLTAHLLNRYGKKEVRSWLFTVWNEPSSSNHLFGFRNNQTFYDLFQTTYQAVKEVDSQLPFGGPAAFSTYNKSEDWFFDFLAFSMENQCPPDFITIHYYDIDLSNVKKEELDISIFQVGNHIDSIDEQPLYLSPVEDSFEQFIDRLKKGLKEIGFEDKKVFLTEWNSTVSHRDLMNDTCFKSAYIIKNIIDNYDRLDAFGYWLLTDFHEEYLMSKNLFHGGLGMLAYQQIKKPSYHAFSFLNKLSDTLVEKGDGYLITKEEDRVQLLIHNYHHYNEKYAKGIILNISYEDRYSNFSNKTKKEFRFELLNLEGTFEIKHHIVNREHGSAYDNELKLGKIGEHSTEELDYLRNISVPKMEIQQVFADGKLYVEAELEPFEIRLIELIRIV</sequence>
<keyword evidence="10" id="KW-1185">Reference proteome</keyword>
<accession>A0A1H3UKH1</accession>
<dbReference type="InterPro" id="IPR037923">
    <property type="entry name" value="HTH-like"/>
</dbReference>
<dbReference type="Gene3D" id="1.10.10.60">
    <property type="entry name" value="Homeodomain-like"/>
    <property type="match status" value="2"/>
</dbReference>
<evidence type="ECO:0000256" key="6">
    <source>
        <dbReference type="ARBA" id="ARBA00023295"/>
    </source>
</evidence>
<evidence type="ECO:0000256" key="7">
    <source>
        <dbReference type="PIRSR" id="PIRSR600514-1"/>
    </source>
</evidence>
<evidence type="ECO:0000256" key="5">
    <source>
        <dbReference type="ARBA" id="ARBA00023163"/>
    </source>
</evidence>
<dbReference type="PROSITE" id="PS01124">
    <property type="entry name" value="HTH_ARAC_FAMILY_2"/>
    <property type="match status" value="1"/>
</dbReference>
<keyword evidence="3" id="KW-0805">Transcription regulation</keyword>
<keyword evidence="4" id="KW-0238">DNA-binding</keyword>
<dbReference type="AlphaFoldDB" id="A0A1H3UKH1"/>
<dbReference type="Gene3D" id="2.60.40.1500">
    <property type="entry name" value="Glycosyl hydrolase domain, family 39"/>
    <property type="match status" value="1"/>
</dbReference>
<dbReference type="SUPFAM" id="SSF51215">
    <property type="entry name" value="Regulatory protein AraC"/>
    <property type="match status" value="1"/>
</dbReference>
<dbReference type="OrthoDB" id="9776971at2"/>
<dbReference type="SMART" id="SM00342">
    <property type="entry name" value="HTH_ARAC"/>
    <property type="match status" value="1"/>
</dbReference>
<evidence type="ECO:0000256" key="3">
    <source>
        <dbReference type="ARBA" id="ARBA00023015"/>
    </source>
</evidence>
<dbReference type="PRINTS" id="PR00745">
    <property type="entry name" value="GLHYDRLASE39"/>
</dbReference>
<name>A0A1H3UKH1_9BACI</name>
<dbReference type="InterPro" id="IPR000514">
    <property type="entry name" value="Glyco_hydro_39"/>
</dbReference>
<comment type="similarity">
    <text evidence="1">Belongs to the glycosyl hydrolase 39 family.</text>
</comment>